<proteinExistence type="predicted"/>
<feature type="compositionally biased region" description="Polar residues" evidence="2">
    <location>
        <begin position="1"/>
        <end position="17"/>
    </location>
</feature>
<dbReference type="InterPro" id="IPR035437">
    <property type="entry name" value="SNase_OB-fold_sf"/>
</dbReference>
<dbReference type="PANTHER" id="PTHR22948:SF29">
    <property type="entry name" value="FI02030P-RELATED"/>
    <property type="match status" value="1"/>
</dbReference>
<keyword evidence="1" id="KW-0175">Coiled coil</keyword>
<comment type="caution">
    <text evidence="5">The sequence shown here is derived from an EMBL/GenBank/DDBJ whole genome shotgun (WGS) entry which is preliminary data.</text>
</comment>
<evidence type="ECO:0000313" key="4">
    <source>
        <dbReference type="EMBL" id="CAF0988740.1"/>
    </source>
</evidence>
<dbReference type="Gene3D" id="2.40.50.90">
    <property type="match status" value="1"/>
</dbReference>
<dbReference type="EMBL" id="CAJNOK010005943">
    <property type="protein sequence ID" value="CAF0988740.1"/>
    <property type="molecule type" value="Genomic_DNA"/>
</dbReference>
<dbReference type="PANTHER" id="PTHR22948">
    <property type="entry name" value="TUDOR DOMAIN CONTAINING PROTEIN"/>
    <property type="match status" value="1"/>
</dbReference>
<dbReference type="EMBL" id="CAJOBA010005950">
    <property type="protein sequence ID" value="CAF3758887.1"/>
    <property type="molecule type" value="Genomic_DNA"/>
</dbReference>
<sequence>MSTSINMAQHSFGSRSQPRYVHHGLSSTGKRDLQNVVSCPSQSYAQRRTQTNNNETSLRDAVVDQILFCQNSSKNAIQICENGEQSSITLKLDHSELIELDLTSSSYNYNTSRIKFSTDYACIITSARHPHAFTVNLIDELSAYDKFAAKINDYYNKSIDGLRLKVQKEHIRPNFCCVTYDKDKMDDVVWNRTQILEYDVETDSCNVYYVDLGSWDEYIPRERLRYITKCFQREPVRALTCRLARLQPLTKTNGIWTDQVTKTFTDVINNCPARIEIVDCSQNGAFYVNLFVFNSGQHVCVNDFLLHLKMAEAVEDSLSRELQDDGIDENGNAIHPLILEFFRAGETEKEKFKSKQLNDLAEADEKKKPQEQYVKITPVTPYDKLIFARYNTWVMLPWFSISALLKGLDEDTLKTFAIMNNFHPTRISPLTDPILCANLVKSMASIDQCPRSKHRTSEITLYSIDCVKRMLRYYNYSEAITFELLDQARMAEQTNDKQFWYSIDNKKSKRRKEKTLSAAEKNEIDILKTYKNDLEEQLQTLDENDTDIDPLRVDLNETIDKIHRITCYDGIISGATNQK</sequence>
<gene>
    <name evidence="4" type="ORF">OVA965_LOCUS13962</name>
    <name evidence="5" type="ORF">TMI583_LOCUS13965</name>
</gene>
<dbReference type="Pfam" id="PF00567">
    <property type="entry name" value="TUDOR"/>
    <property type="match status" value="1"/>
</dbReference>
<feature type="region of interest" description="Disordered" evidence="2">
    <location>
        <begin position="1"/>
        <end position="29"/>
    </location>
</feature>
<dbReference type="InterPro" id="IPR050621">
    <property type="entry name" value="Tudor_domain_containing"/>
</dbReference>
<dbReference type="SUPFAM" id="SSF63748">
    <property type="entry name" value="Tudor/PWWP/MBT"/>
    <property type="match status" value="1"/>
</dbReference>
<dbReference type="AlphaFoldDB" id="A0A8S2IJ72"/>
<name>A0A8S2IJ72_9BILA</name>
<dbReference type="Proteomes" id="UP000677228">
    <property type="component" value="Unassembled WGS sequence"/>
</dbReference>
<evidence type="ECO:0000256" key="1">
    <source>
        <dbReference type="SAM" id="Coils"/>
    </source>
</evidence>
<reference evidence="5" key="1">
    <citation type="submission" date="2021-02" db="EMBL/GenBank/DDBJ databases">
        <authorList>
            <person name="Nowell W R."/>
        </authorList>
    </citation>
    <scope>NUCLEOTIDE SEQUENCE</scope>
</reference>
<dbReference type="InterPro" id="IPR002999">
    <property type="entry name" value="Tudor"/>
</dbReference>
<protein>
    <recommendedName>
        <fullName evidence="3">Tudor domain-containing protein</fullName>
    </recommendedName>
</protein>
<accession>A0A8S2IJ72</accession>
<feature type="coiled-coil region" evidence="1">
    <location>
        <begin position="517"/>
        <end position="544"/>
    </location>
</feature>
<dbReference type="Proteomes" id="UP000682733">
    <property type="component" value="Unassembled WGS sequence"/>
</dbReference>
<dbReference type="Gene3D" id="2.30.30.140">
    <property type="match status" value="1"/>
</dbReference>
<evidence type="ECO:0000313" key="6">
    <source>
        <dbReference type="Proteomes" id="UP000682733"/>
    </source>
</evidence>
<evidence type="ECO:0000259" key="3">
    <source>
        <dbReference type="Pfam" id="PF00567"/>
    </source>
</evidence>
<evidence type="ECO:0000256" key="2">
    <source>
        <dbReference type="SAM" id="MobiDB-lite"/>
    </source>
</evidence>
<organism evidence="5 6">
    <name type="scientific">Didymodactylos carnosus</name>
    <dbReference type="NCBI Taxonomy" id="1234261"/>
    <lineage>
        <taxon>Eukaryota</taxon>
        <taxon>Metazoa</taxon>
        <taxon>Spiralia</taxon>
        <taxon>Gnathifera</taxon>
        <taxon>Rotifera</taxon>
        <taxon>Eurotatoria</taxon>
        <taxon>Bdelloidea</taxon>
        <taxon>Philodinida</taxon>
        <taxon>Philodinidae</taxon>
        <taxon>Didymodactylos</taxon>
    </lineage>
</organism>
<evidence type="ECO:0000313" key="5">
    <source>
        <dbReference type="EMBL" id="CAF3758887.1"/>
    </source>
</evidence>
<feature type="domain" description="Tudor" evidence="3">
    <location>
        <begin position="118"/>
        <end position="244"/>
    </location>
</feature>